<dbReference type="Proteomes" id="UP000002524">
    <property type="component" value="Chromosome 1"/>
</dbReference>
<proteinExistence type="predicted"/>
<gene>
    <name evidence="2" type="ordered locus">DR_1527</name>
</gene>
<organism evidence="2 3">
    <name type="scientific">Deinococcus radiodurans (strain ATCC 13939 / DSM 20539 / JCM 16871 / CCUG 27074 / LMG 4051 / NBRC 15346 / NCIMB 9279 / VKM B-1422 / R1)</name>
    <dbReference type="NCBI Taxonomy" id="243230"/>
    <lineage>
        <taxon>Bacteria</taxon>
        <taxon>Thermotogati</taxon>
        <taxon>Deinococcota</taxon>
        <taxon>Deinococci</taxon>
        <taxon>Deinococcales</taxon>
        <taxon>Deinococcaceae</taxon>
        <taxon>Deinococcus</taxon>
    </lineage>
</organism>
<sequence length="133" mass="14366">MTDSARPGTEVALPGESGVPDWKTFARSGEWRRAQAAASLTGADPDIVAALSSLSALQADVRARKYPAARRSLSAYEDALSELNTRAQGEAALLRSLAAPEVLTQRWARWRTEAARPTPASFRPSSARRTTTR</sequence>
<accession>Q9RU67</accession>
<dbReference type="EnsemblBacteria" id="AAF11093">
    <property type="protein sequence ID" value="AAF11093"/>
    <property type="gene ID" value="DR_1527"/>
</dbReference>
<dbReference type="EMBL" id="AE000513">
    <property type="protein sequence ID" value="AAF11093.1"/>
    <property type="molecule type" value="Genomic_DNA"/>
</dbReference>
<dbReference type="HOGENOM" id="CLU_1903258_0_0_0"/>
<dbReference type="KEGG" id="dra:DR_1527"/>
<dbReference type="PATRIC" id="fig|243230.17.peg.1730"/>
<dbReference type="PaxDb" id="243230-DR_1527"/>
<feature type="region of interest" description="Disordered" evidence="1">
    <location>
        <begin position="114"/>
        <end position="133"/>
    </location>
</feature>
<protein>
    <submittedName>
        <fullName evidence="2">Uncharacterized protein</fullName>
    </submittedName>
</protein>
<dbReference type="RefSeq" id="WP_010888166.1">
    <property type="nucleotide sequence ID" value="NC_001263.1"/>
</dbReference>
<evidence type="ECO:0000313" key="2">
    <source>
        <dbReference type="EMBL" id="AAF11093.1"/>
    </source>
</evidence>
<dbReference type="AlphaFoldDB" id="Q9RU67"/>
<dbReference type="PIR" id="G75385">
    <property type="entry name" value="G75385"/>
</dbReference>
<evidence type="ECO:0000313" key="3">
    <source>
        <dbReference type="Proteomes" id="UP000002524"/>
    </source>
</evidence>
<feature type="compositionally biased region" description="Polar residues" evidence="1">
    <location>
        <begin position="123"/>
        <end position="133"/>
    </location>
</feature>
<reference evidence="2 3" key="1">
    <citation type="journal article" date="1999" name="Science">
        <title>Genome sequence of the radioresistant bacterium Deinococcus radiodurans R1.</title>
        <authorList>
            <person name="White O."/>
            <person name="Eisen J.A."/>
            <person name="Heidelberg J.F."/>
            <person name="Hickey E.K."/>
            <person name="Peterson J.D."/>
            <person name="Dodson R.J."/>
            <person name="Haft D.H."/>
            <person name="Gwinn M.L."/>
            <person name="Nelson W.C."/>
            <person name="Richardson D.L."/>
            <person name="Moffat K.S."/>
            <person name="Qin H."/>
            <person name="Jiang L."/>
            <person name="Pamphile W."/>
            <person name="Crosby M."/>
            <person name="Shen M."/>
            <person name="Vamathevan J.J."/>
            <person name="Lam P."/>
            <person name="McDonald L."/>
            <person name="Utterback T."/>
            <person name="Zalewski C."/>
            <person name="Makarova K.S."/>
            <person name="Aravind L."/>
            <person name="Daly M.J."/>
            <person name="Minton K.W."/>
            <person name="Fleischmann R.D."/>
            <person name="Ketchum K.A."/>
            <person name="Nelson K.E."/>
            <person name="Salzberg S."/>
            <person name="Smith H.O."/>
            <person name="Venter J.C."/>
            <person name="Fraser C.M."/>
        </authorList>
    </citation>
    <scope>NUCLEOTIDE SEQUENCE [LARGE SCALE GENOMIC DNA]</scope>
    <source>
        <strain evidence="3">ATCC 13939 / DSM 20539 / JCM 16871 / LMG 4051 / NBRC 15346 / NCIMB 9279 / R1 / VKM B-1422</strain>
    </source>
</reference>
<name>Q9RU67_DEIRA</name>
<dbReference type="InParanoid" id="Q9RU67"/>
<evidence type="ECO:0000256" key="1">
    <source>
        <dbReference type="SAM" id="MobiDB-lite"/>
    </source>
</evidence>
<feature type="region of interest" description="Disordered" evidence="1">
    <location>
        <begin position="1"/>
        <end position="21"/>
    </location>
</feature>
<dbReference type="STRING" id="243230.DR_1527"/>
<keyword evidence="3" id="KW-1185">Reference proteome</keyword>